<dbReference type="EMBL" id="CP017708">
    <property type="protein sequence ID" value="WAN69829.1"/>
    <property type="molecule type" value="Genomic_DNA"/>
</dbReference>
<name>A0A9Q9UWF8_MOOP1</name>
<dbReference type="AlphaFoldDB" id="A0A9Q9UWF8"/>
<accession>A0A9Q9UWF8</accession>
<protein>
    <submittedName>
        <fullName evidence="1">Uncharacterized protein</fullName>
    </submittedName>
</protein>
<proteinExistence type="predicted"/>
<sequence length="75" mass="8209">MRKAHRGSRESAVGSREKVTKILTIPTRIGITGLGGECGKLGAMFLRNRFANASSPAQAVEFSSWSSSQLHHYNY</sequence>
<organism evidence="1">
    <name type="scientific">Moorena producens (strain JHB)</name>
    <dbReference type="NCBI Taxonomy" id="1454205"/>
    <lineage>
        <taxon>Bacteria</taxon>
        <taxon>Bacillati</taxon>
        <taxon>Cyanobacteriota</taxon>
        <taxon>Cyanophyceae</taxon>
        <taxon>Coleofasciculales</taxon>
        <taxon>Coleofasciculaceae</taxon>
        <taxon>Moorena</taxon>
    </lineage>
</organism>
<dbReference type="Proteomes" id="UP000176944">
    <property type="component" value="Chromosome"/>
</dbReference>
<gene>
    <name evidence="1" type="ORF">BJP36_37690</name>
</gene>
<reference evidence="1" key="2">
    <citation type="submission" date="2022-10" db="EMBL/GenBank/DDBJ databases">
        <authorList>
            <person name="Ngo T.-E."/>
        </authorList>
    </citation>
    <scope>NUCLEOTIDE SEQUENCE</scope>
    <source>
        <strain evidence="1">JHB</strain>
    </source>
</reference>
<reference evidence="1" key="1">
    <citation type="journal article" date="2017" name="Proc. Natl. Acad. Sci. U.S.A.">
        <title>Comparative genomics uncovers the prolific and distinctive metabolic potential of the cyanobacterial genus Moorea.</title>
        <authorList>
            <person name="Leao T."/>
            <person name="Castelao G."/>
            <person name="Korobeynikov A."/>
            <person name="Monroe E.A."/>
            <person name="Podell S."/>
            <person name="Glukhov E."/>
            <person name="Allen E.E."/>
            <person name="Gerwick W.H."/>
            <person name="Gerwick L."/>
        </authorList>
    </citation>
    <scope>NUCLEOTIDE SEQUENCE</scope>
    <source>
        <strain evidence="1">JHB</strain>
    </source>
</reference>
<evidence type="ECO:0000313" key="1">
    <source>
        <dbReference type="EMBL" id="WAN69829.1"/>
    </source>
</evidence>